<comment type="caution">
    <text evidence="3">The sequence shown here is derived from an EMBL/GenBank/DDBJ whole genome shotgun (WGS) entry which is preliminary data.</text>
</comment>
<organism evidence="3">
    <name type="scientific">marine sediment metagenome</name>
    <dbReference type="NCBI Taxonomy" id="412755"/>
    <lineage>
        <taxon>unclassified sequences</taxon>
        <taxon>metagenomes</taxon>
        <taxon>ecological metagenomes</taxon>
    </lineage>
</organism>
<feature type="non-terminal residue" evidence="3">
    <location>
        <position position="107"/>
    </location>
</feature>
<reference evidence="3" key="1">
    <citation type="journal article" date="2014" name="Front. Microbiol.">
        <title>High frequency of phylogenetically diverse reductive dehalogenase-homologous genes in deep subseafloor sedimentary metagenomes.</title>
        <authorList>
            <person name="Kawai M."/>
            <person name="Futagami T."/>
            <person name="Toyoda A."/>
            <person name="Takaki Y."/>
            <person name="Nishi S."/>
            <person name="Hori S."/>
            <person name="Arai W."/>
            <person name="Tsubouchi T."/>
            <person name="Morono Y."/>
            <person name="Uchiyama I."/>
            <person name="Ito T."/>
            <person name="Fujiyama A."/>
            <person name="Inagaki F."/>
            <person name="Takami H."/>
        </authorList>
    </citation>
    <scope>NUCLEOTIDE SEQUENCE</scope>
    <source>
        <strain evidence="3">Expedition CK06-06</strain>
    </source>
</reference>
<name>X0UKW9_9ZZZZ</name>
<sequence length="107" mass="12149">MSITENYQRIRKEIPDNVTIVLASKTRTPEEIMKVIEAGATDIGENYIQEAEGMYNCLGEKAKKVRWHMIGALQRNKINKALSIFDVIQTVDSLKTAVAIDRRVERA</sequence>
<evidence type="ECO:0000259" key="2">
    <source>
        <dbReference type="Pfam" id="PF01168"/>
    </source>
</evidence>
<dbReference type="AlphaFoldDB" id="X0UKW9"/>
<accession>X0UKW9</accession>
<dbReference type="SUPFAM" id="SSF51419">
    <property type="entry name" value="PLP-binding barrel"/>
    <property type="match status" value="1"/>
</dbReference>
<gene>
    <name evidence="3" type="ORF">S01H1_44297</name>
</gene>
<dbReference type="InterPro" id="IPR001608">
    <property type="entry name" value="Ala_racemase_N"/>
</dbReference>
<dbReference type="InterPro" id="IPR011078">
    <property type="entry name" value="PyrdxlP_homeostasis"/>
</dbReference>
<dbReference type="InterPro" id="IPR029066">
    <property type="entry name" value="PLP-binding_barrel"/>
</dbReference>
<dbReference type="EMBL" id="BARS01028253">
    <property type="protein sequence ID" value="GAG06280.1"/>
    <property type="molecule type" value="Genomic_DNA"/>
</dbReference>
<evidence type="ECO:0000313" key="3">
    <source>
        <dbReference type="EMBL" id="GAG06280.1"/>
    </source>
</evidence>
<protein>
    <recommendedName>
        <fullName evidence="2">Alanine racemase N-terminal domain-containing protein</fullName>
    </recommendedName>
</protein>
<evidence type="ECO:0000256" key="1">
    <source>
        <dbReference type="ARBA" id="ARBA00022898"/>
    </source>
</evidence>
<proteinExistence type="predicted"/>
<dbReference type="PANTHER" id="PTHR10146:SF14">
    <property type="entry name" value="PYRIDOXAL PHOSPHATE HOMEOSTASIS PROTEIN"/>
    <property type="match status" value="1"/>
</dbReference>
<dbReference type="PANTHER" id="PTHR10146">
    <property type="entry name" value="PROLINE SYNTHETASE CO-TRANSCRIBED BACTERIAL HOMOLOG PROTEIN"/>
    <property type="match status" value="1"/>
</dbReference>
<dbReference type="Pfam" id="PF01168">
    <property type="entry name" value="Ala_racemase_N"/>
    <property type="match status" value="1"/>
</dbReference>
<dbReference type="GO" id="GO:0030170">
    <property type="term" value="F:pyridoxal phosphate binding"/>
    <property type="evidence" value="ECO:0007669"/>
    <property type="project" value="InterPro"/>
</dbReference>
<keyword evidence="1" id="KW-0663">Pyridoxal phosphate</keyword>
<feature type="domain" description="Alanine racemase N-terminal" evidence="2">
    <location>
        <begin position="3"/>
        <end position="103"/>
    </location>
</feature>
<dbReference type="Gene3D" id="3.20.20.10">
    <property type="entry name" value="Alanine racemase"/>
    <property type="match status" value="1"/>
</dbReference>